<evidence type="ECO:0000313" key="2">
    <source>
        <dbReference type="EMBL" id="CAK9203426.1"/>
    </source>
</evidence>
<accession>A0ABP0TRR4</accession>
<proteinExistence type="predicted"/>
<sequence length="131" mass="14440">MRLCAGGWLLVCTLVLLPIFIVGRVLAQEESEHIVFRENPPLVNMDQDVVQSSASKENQLSAEKTRVSPTMIDPAYEQHTASLHHDIAPSRFLHDVQEQRILLSSFADYVDPGSNTNPGIVETPVSAPPLP</sequence>
<dbReference type="Proteomes" id="UP001497512">
    <property type="component" value="Chromosome 14"/>
</dbReference>
<evidence type="ECO:0000313" key="3">
    <source>
        <dbReference type="Proteomes" id="UP001497512"/>
    </source>
</evidence>
<organism evidence="2 3">
    <name type="scientific">Sphagnum troendelagicum</name>
    <dbReference type="NCBI Taxonomy" id="128251"/>
    <lineage>
        <taxon>Eukaryota</taxon>
        <taxon>Viridiplantae</taxon>
        <taxon>Streptophyta</taxon>
        <taxon>Embryophyta</taxon>
        <taxon>Bryophyta</taxon>
        <taxon>Sphagnophytina</taxon>
        <taxon>Sphagnopsida</taxon>
        <taxon>Sphagnales</taxon>
        <taxon>Sphagnaceae</taxon>
        <taxon>Sphagnum</taxon>
    </lineage>
</organism>
<feature type="chain" id="PRO_5046846558" evidence="1">
    <location>
        <begin position="28"/>
        <end position="131"/>
    </location>
</feature>
<protein>
    <submittedName>
        <fullName evidence="2">Uncharacterized protein</fullName>
    </submittedName>
</protein>
<keyword evidence="3" id="KW-1185">Reference proteome</keyword>
<evidence type="ECO:0000256" key="1">
    <source>
        <dbReference type="SAM" id="SignalP"/>
    </source>
</evidence>
<keyword evidence="1" id="KW-0732">Signal</keyword>
<dbReference type="EMBL" id="OZ019906">
    <property type="protein sequence ID" value="CAK9203426.1"/>
    <property type="molecule type" value="Genomic_DNA"/>
</dbReference>
<reference evidence="2" key="1">
    <citation type="submission" date="2024-02" db="EMBL/GenBank/DDBJ databases">
        <authorList>
            <consortium name="ELIXIR-Norway"/>
            <consortium name="Elixir Norway"/>
        </authorList>
    </citation>
    <scope>NUCLEOTIDE SEQUENCE</scope>
</reference>
<gene>
    <name evidence="2" type="ORF">CSSPTR1EN2_LOCUS6880</name>
</gene>
<feature type="signal peptide" evidence="1">
    <location>
        <begin position="1"/>
        <end position="27"/>
    </location>
</feature>
<name>A0ABP0TRR4_9BRYO</name>